<dbReference type="KEGG" id="fya:KMW28_17585"/>
<feature type="chain" id="PRO_5043612120" evidence="1">
    <location>
        <begin position="25"/>
        <end position="558"/>
    </location>
</feature>
<sequence>MNSLIKISILFFTFLSSLTTTILAQDLMEVQYNYRDIRAIEKRHEIQTIENKTTKIRVVLEKENKNLLVSLITIDKKTNKLTTNRLSGYYHLKTAHYIEGNLKYNFEKVIEDYQGNFWVLSSVYSPKSQKLYRRSFDTNTGKLGTNILMCEREIHDYAGRAVKYKGTYFSNVNYHFVQSKNKQFFSIVTYFSNAKLKNTKMMIDIIDKNFDNYWSTTTTLNTFNDQAYYQNHDPYKSPFEFKDILITGNGIIFAMHKVYNSDKRKDKFYILKAFKKGEKEPITHYIRHDEKNIHDLSITINNSNNVLVSGFYNTKKKYKSEKIEGLYFLNINSDEMSMITESYTPFNRDQLKSFWIPSVHPFGDQKKFKSIVKNATYNFDHNEDFVLDNYYYTLKLIPHENNSFSLVSETIIPPLVAENLQIININEFGKINWIKCFRKKNITKKEARLEKLAYSSTISSLYHKPHSSVFEILDHVVMIYREDKKVILGIVNSNGETQFDLIYDNEIKNDLSKYRIYPGEITLASYNSLMGIAFYNQKEVKDEKVKILDYKFNLKNPQ</sequence>
<name>A0AAX1N1V1_9BACT</name>
<evidence type="ECO:0000313" key="2">
    <source>
        <dbReference type="EMBL" id="QWG01456.1"/>
    </source>
</evidence>
<organism evidence="2 3">
    <name type="scientific">Flammeovirga yaeyamensis</name>
    <dbReference type="NCBI Taxonomy" id="367791"/>
    <lineage>
        <taxon>Bacteria</taxon>
        <taxon>Pseudomonadati</taxon>
        <taxon>Bacteroidota</taxon>
        <taxon>Cytophagia</taxon>
        <taxon>Cytophagales</taxon>
        <taxon>Flammeovirgaceae</taxon>
        <taxon>Flammeovirga</taxon>
    </lineage>
</organism>
<reference evidence="2 3" key="1">
    <citation type="submission" date="2021-05" db="EMBL/GenBank/DDBJ databases">
        <title>Comparative genomic studies on the polysaccharide-degrading batcterial strains of the Flammeovirga genus.</title>
        <authorList>
            <person name="Zewei F."/>
            <person name="Zheng Z."/>
            <person name="Yu L."/>
            <person name="Ruyue G."/>
            <person name="Yanhong M."/>
            <person name="Yuanyuan C."/>
            <person name="Jingyan G."/>
            <person name="Wenjun H."/>
        </authorList>
    </citation>
    <scope>NUCLEOTIDE SEQUENCE [LARGE SCALE GENOMIC DNA]</scope>
    <source>
        <strain evidence="2 3">NBRC:100898</strain>
    </source>
</reference>
<evidence type="ECO:0000256" key="1">
    <source>
        <dbReference type="SAM" id="SignalP"/>
    </source>
</evidence>
<proteinExistence type="predicted"/>
<protein>
    <submittedName>
        <fullName evidence="2">Uncharacterized protein</fullName>
    </submittedName>
</protein>
<evidence type="ECO:0000313" key="3">
    <source>
        <dbReference type="Proteomes" id="UP000678679"/>
    </source>
</evidence>
<keyword evidence="1" id="KW-0732">Signal</keyword>
<feature type="signal peptide" evidence="1">
    <location>
        <begin position="1"/>
        <end position="24"/>
    </location>
</feature>
<accession>A0AAX1N1V1</accession>
<dbReference type="Proteomes" id="UP000678679">
    <property type="component" value="Chromosome 1"/>
</dbReference>
<dbReference type="EMBL" id="CP076132">
    <property type="protein sequence ID" value="QWG01456.1"/>
    <property type="molecule type" value="Genomic_DNA"/>
</dbReference>
<dbReference type="AlphaFoldDB" id="A0AAX1N1V1"/>
<dbReference type="RefSeq" id="WP_169662940.1">
    <property type="nucleotide sequence ID" value="NZ_CP076132.1"/>
</dbReference>
<keyword evidence="3" id="KW-1185">Reference proteome</keyword>
<gene>
    <name evidence="2" type="ORF">KMW28_17585</name>
</gene>